<keyword evidence="3" id="KW-0812">Transmembrane</keyword>
<feature type="coiled-coil region" evidence="1">
    <location>
        <begin position="24"/>
        <end position="100"/>
    </location>
</feature>
<keyword evidence="3" id="KW-1133">Transmembrane helix</keyword>
<feature type="compositionally biased region" description="Basic and acidic residues" evidence="2">
    <location>
        <begin position="232"/>
        <end position="250"/>
    </location>
</feature>
<keyword evidence="1" id="KW-0175">Coiled coil</keyword>
<keyword evidence="6" id="KW-1185">Reference proteome</keyword>
<dbReference type="EMBL" id="AVFL01000030">
    <property type="protein sequence ID" value="EWY37161.1"/>
    <property type="molecule type" value="Genomic_DNA"/>
</dbReference>
<feature type="domain" description="DUF6468" evidence="4">
    <location>
        <begin position="34"/>
        <end position="106"/>
    </location>
</feature>
<keyword evidence="3" id="KW-0472">Membrane</keyword>
<accession>W9GX26</accession>
<evidence type="ECO:0000256" key="1">
    <source>
        <dbReference type="SAM" id="Coils"/>
    </source>
</evidence>
<dbReference type="RefSeq" id="WP_051513395.1">
    <property type="nucleotide sequence ID" value="NZ_AVFL01000030.1"/>
</dbReference>
<feature type="transmembrane region" description="Helical" evidence="3">
    <location>
        <begin position="6"/>
        <end position="27"/>
    </location>
</feature>
<dbReference type="OrthoDB" id="7285081at2"/>
<dbReference type="InterPro" id="IPR045531">
    <property type="entry name" value="DUF6468"/>
</dbReference>
<comment type="caution">
    <text evidence="5">The sequence shown here is derived from an EMBL/GenBank/DDBJ whole genome shotgun (WGS) entry which is preliminary data.</text>
</comment>
<feature type="compositionally biased region" description="Pro residues" evidence="2">
    <location>
        <begin position="222"/>
        <end position="231"/>
    </location>
</feature>
<reference evidence="5 6" key="1">
    <citation type="submission" date="2013-08" db="EMBL/GenBank/DDBJ databases">
        <title>The genome sequence of Skermanella stibiiresistens.</title>
        <authorList>
            <person name="Zhu W."/>
            <person name="Wang G."/>
        </authorList>
    </citation>
    <scope>NUCLEOTIDE SEQUENCE [LARGE SCALE GENOMIC DNA]</scope>
    <source>
        <strain evidence="5 6">SB22</strain>
    </source>
</reference>
<proteinExistence type="predicted"/>
<evidence type="ECO:0000256" key="2">
    <source>
        <dbReference type="SAM" id="MobiDB-lite"/>
    </source>
</evidence>
<evidence type="ECO:0000313" key="5">
    <source>
        <dbReference type="EMBL" id="EWY37161.1"/>
    </source>
</evidence>
<dbReference type="Pfam" id="PF20072">
    <property type="entry name" value="DUF6468"/>
    <property type="match status" value="1"/>
</dbReference>
<protein>
    <recommendedName>
        <fullName evidence="4">DUF6468 domain-containing protein</fullName>
    </recommendedName>
</protein>
<name>W9GX26_9PROT</name>
<dbReference type="Proteomes" id="UP000019486">
    <property type="component" value="Unassembled WGS sequence"/>
</dbReference>
<organism evidence="5 6">
    <name type="scientific">Skermanella stibiiresistens SB22</name>
    <dbReference type="NCBI Taxonomy" id="1385369"/>
    <lineage>
        <taxon>Bacteria</taxon>
        <taxon>Pseudomonadati</taxon>
        <taxon>Pseudomonadota</taxon>
        <taxon>Alphaproteobacteria</taxon>
        <taxon>Rhodospirillales</taxon>
        <taxon>Azospirillaceae</taxon>
        <taxon>Skermanella</taxon>
    </lineage>
</organism>
<evidence type="ECO:0000259" key="4">
    <source>
        <dbReference type="Pfam" id="PF20072"/>
    </source>
</evidence>
<sequence>MSITFPLILDLLIVVLLSATIGFSIVLNRRLNRLRENKDELDALVKGFADAAGRAETSVAGMKETAAKVADTLQKSIDRAQNLRDELQFMIEAADSLASRLEGSVGTHTLRAATGPSPAAIKAAGASRSRDGLSGNSSGGQPSGQAPLSASGPNRPAMMDSPKRRASGAPNSQAEAQHNSAHNAQHNPSHTPQSGDAYEPRREPRQDQRKPPVSSNEERQEPPPPNPPPPPHEARSRAERELLRALENLR</sequence>
<feature type="region of interest" description="Disordered" evidence="2">
    <location>
        <begin position="109"/>
        <end position="250"/>
    </location>
</feature>
<feature type="compositionally biased region" description="Polar residues" evidence="2">
    <location>
        <begin position="169"/>
        <end position="194"/>
    </location>
</feature>
<gene>
    <name evidence="5" type="ORF">N825_21475</name>
</gene>
<dbReference type="STRING" id="1385369.N825_21475"/>
<evidence type="ECO:0000256" key="3">
    <source>
        <dbReference type="SAM" id="Phobius"/>
    </source>
</evidence>
<feature type="compositionally biased region" description="Basic and acidic residues" evidence="2">
    <location>
        <begin position="198"/>
        <end position="221"/>
    </location>
</feature>
<evidence type="ECO:0000313" key="6">
    <source>
        <dbReference type="Proteomes" id="UP000019486"/>
    </source>
</evidence>
<dbReference type="AlphaFoldDB" id="W9GX26"/>